<evidence type="ECO:0000256" key="2">
    <source>
        <dbReference type="ARBA" id="ARBA00022692"/>
    </source>
</evidence>
<dbReference type="InterPro" id="IPR005178">
    <property type="entry name" value="Ostalpha/TMEM184C"/>
</dbReference>
<evidence type="ECO:0000256" key="6">
    <source>
        <dbReference type="SAM" id="Phobius"/>
    </source>
</evidence>
<evidence type="ECO:0000256" key="1">
    <source>
        <dbReference type="ARBA" id="ARBA00004141"/>
    </source>
</evidence>
<feature type="transmembrane region" description="Helical" evidence="6">
    <location>
        <begin position="91"/>
        <end position="112"/>
    </location>
</feature>
<reference evidence="7 8" key="1">
    <citation type="submission" date="2016-07" db="EMBL/GenBank/DDBJ databases">
        <title>Draft genome of the white-rot fungus Obba rivulosa 3A-2.</title>
        <authorList>
            <consortium name="DOE Joint Genome Institute"/>
            <person name="Miettinen O."/>
            <person name="Riley R."/>
            <person name="Acob R."/>
            <person name="Barry K."/>
            <person name="Cullen D."/>
            <person name="De Vries R."/>
            <person name="Hainaut M."/>
            <person name="Hatakka A."/>
            <person name="Henrissat B."/>
            <person name="Hilden K."/>
            <person name="Kuo R."/>
            <person name="Labutti K."/>
            <person name="Lipzen A."/>
            <person name="Makela M.R."/>
            <person name="Sandor L."/>
            <person name="Spatafora J.W."/>
            <person name="Grigoriev I.V."/>
            <person name="Hibbett D.S."/>
        </authorList>
    </citation>
    <scope>NUCLEOTIDE SEQUENCE [LARGE SCALE GENOMIC DNA]</scope>
    <source>
        <strain evidence="7 8">3A-2</strain>
    </source>
</reference>
<feature type="transmembrane region" description="Helical" evidence="6">
    <location>
        <begin position="124"/>
        <end position="148"/>
    </location>
</feature>
<dbReference type="EMBL" id="KV722380">
    <property type="protein sequence ID" value="OCH91768.1"/>
    <property type="molecule type" value="Genomic_DNA"/>
</dbReference>
<feature type="transmembrane region" description="Helical" evidence="6">
    <location>
        <begin position="168"/>
        <end position="189"/>
    </location>
</feature>
<sequence length="693" mass="78449">MLMVPLYAISSFISLLSLQAAFFIDVVRDIYEAFVIYCFFNLLIGYLGGERSLLILLHGRPPKYPVFPTNLFWREVDPSDPYTFLFLKRGIIQYVQIKPILALVTVILKLAGKYNEGDLRANSGYLYVSVIYNISICLALYCLAVFWMCVHEDLKPFRPMPKFLCVKGILFFSFWQSIFISILVAAGVIDRLGPYTDREHISLGLSDMLICFEMPMFALAHMYAFAPRDFEDSSVAFVARMPFWYAFRDAFGLRDVVEDCKRTLRGEGMDYRAFEPSEGHIHQGAGRDRRIRAGLRYAQGGKRKYWLPQPVQDTHLPRSTERRVNRVVERIAGRDQGEEVYAPLLPDQAEDVVHTADDLRSPRFDDGMFNIQGEGGEGYELPFGELDEADEELFAYSRKYVFGDYLYPCVDVSSENARKTMWDEEERILRDERGAYFSPMLGPSRVLGKSRPRATYGAVDTGFLRSALRERHDSDASDGSRRKGKMREVVINKEDDQVSALRAGDVRMQWTRSKERVPAASPRIRTLSRTESHSSPSRTGSNSPASTGSPNTRNRPPPSPRKEAEPPVLPPDAIDLVVEDDHAAEEAMSHERRKGEPAVRNAGLQKVYRRGYVVENEGSGREVGEVEVQGGAQEPVFGIGDADDIEDVMEAEDRAVKDARLVQAGVAPFTRTPTPGHTQYILHDMPTDENPWE</sequence>
<accession>A0A8E2DNW3</accession>
<feature type="region of interest" description="Disordered" evidence="5">
    <location>
        <begin position="668"/>
        <end position="693"/>
    </location>
</feature>
<feature type="compositionally biased region" description="Polar residues" evidence="5">
    <location>
        <begin position="527"/>
        <end position="548"/>
    </location>
</feature>
<feature type="transmembrane region" description="Helical" evidence="6">
    <location>
        <begin position="201"/>
        <end position="224"/>
    </location>
</feature>
<keyword evidence="2 6" id="KW-0812">Transmembrane</keyword>
<evidence type="ECO:0000256" key="5">
    <source>
        <dbReference type="SAM" id="MobiDB-lite"/>
    </source>
</evidence>
<feature type="transmembrane region" description="Helical" evidence="6">
    <location>
        <begin position="34"/>
        <end position="57"/>
    </location>
</feature>
<dbReference type="PANTHER" id="PTHR23423">
    <property type="entry name" value="ORGANIC SOLUTE TRANSPORTER-RELATED"/>
    <property type="match status" value="1"/>
</dbReference>
<dbReference type="GO" id="GO:0016020">
    <property type="term" value="C:membrane"/>
    <property type="evidence" value="ECO:0007669"/>
    <property type="project" value="UniProtKB-SubCell"/>
</dbReference>
<evidence type="ECO:0000313" key="7">
    <source>
        <dbReference type="EMBL" id="OCH91768.1"/>
    </source>
</evidence>
<feature type="region of interest" description="Disordered" evidence="5">
    <location>
        <begin position="512"/>
        <end position="569"/>
    </location>
</feature>
<dbReference type="Pfam" id="PF03619">
    <property type="entry name" value="Solute_trans_a"/>
    <property type="match status" value="1"/>
</dbReference>
<dbReference type="Proteomes" id="UP000250043">
    <property type="component" value="Unassembled WGS sequence"/>
</dbReference>
<evidence type="ECO:0000256" key="4">
    <source>
        <dbReference type="ARBA" id="ARBA00023136"/>
    </source>
</evidence>
<dbReference type="AlphaFoldDB" id="A0A8E2DNW3"/>
<gene>
    <name evidence="7" type="ORF">OBBRIDRAFT_833986</name>
</gene>
<dbReference type="OrthoDB" id="5348404at2759"/>
<evidence type="ECO:0000256" key="3">
    <source>
        <dbReference type="ARBA" id="ARBA00022989"/>
    </source>
</evidence>
<proteinExistence type="predicted"/>
<feature type="region of interest" description="Disordered" evidence="5">
    <location>
        <begin position="470"/>
        <end position="491"/>
    </location>
</feature>
<keyword evidence="8" id="KW-1185">Reference proteome</keyword>
<protein>
    <submittedName>
        <fullName evidence="7">DUF300-domain-containing protein</fullName>
    </submittedName>
</protein>
<keyword evidence="4 6" id="KW-0472">Membrane</keyword>
<comment type="subcellular location">
    <subcellularLocation>
        <location evidence="1">Membrane</location>
        <topology evidence="1">Multi-pass membrane protein</topology>
    </subcellularLocation>
</comment>
<evidence type="ECO:0000313" key="8">
    <source>
        <dbReference type="Proteomes" id="UP000250043"/>
    </source>
</evidence>
<keyword evidence="3 6" id="KW-1133">Transmembrane helix</keyword>
<name>A0A8E2DNW3_9APHY</name>
<dbReference type="SMART" id="SM01417">
    <property type="entry name" value="Solute_trans_a"/>
    <property type="match status" value="1"/>
</dbReference>
<feature type="transmembrane region" description="Helical" evidence="6">
    <location>
        <begin position="6"/>
        <end position="27"/>
    </location>
</feature>
<organism evidence="7 8">
    <name type="scientific">Obba rivulosa</name>
    <dbReference type="NCBI Taxonomy" id="1052685"/>
    <lineage>
        <taxon>Eukaryota</taxon>
        <taxon>Fungi</taxon>
        <taxon>Dikarya</taxon>
        <taxon>Basidiomycota</taxon>
        <taxon>Agaricomycotina</taxon>
        <taxon>Agaricomycetes</taxon>
        <taxon>Polyporales</taxon>
        <taxon>Gelatoporiaceae</taxon>
        <taxon>Obba</taxon>
    </lineage>
</organism>